<feature type="region of interest" description="Disordered" evidence="4">
    <location>
        <begin position="293"/>
        <end position="313"/>
    </location>
</feature>
<proteinExistence type="predicted"/>
<dbReference type="CDD" id="cd20405">
    <property type="entry name" value="Tudor_Agenet_AtDUF_rpt1_3"/>
    <property type="match status" value="2"/>
</dbReference>
<keyword evidence="1" id="KW-0813">Transport</keyword>
<accession>A0A6D2K7M8</accession>
<dbReference type="Pfam" id="PF05266">
    <property type="entry name" value="DUF724"/>
    <property type="match status" value="1"/>
</dbReference>
<feature type="compositionally biased region" description="Polar residues" evidence="4">
    <location>
        <begin position="412"/>
        <end position="425"/>
    </location>
</feature>
<dbReference type="PANTHER" id="PTHR31917:SF153">
    <property type="entry name" value="DUF724 DOMAIN-CONTAINING PROTEIN 3-RELATED"/>
    <property type="match status" value="1"/>
</dbReference>
<gene>
    <name evidence="6" type="ORF">MERR_LOCUS31521</name>
</gene>
<dbReference type="SMART" id="SM00743">
    <property type="entry name" value="Agenet"/>
    <property type="match status" value="4"/>
</dbReference>
<evidence type="ECO:0000313" key="6">
    <source>
        <dbReference type="EMBL" id="CAA7044286.1"/>
    </source>
</evidence>
<evidence type="ECO:0000256" key="2">
    <source>
        <dbReference type="ARBA" id="ARBA00022604"/>
    </source>
</evidence>
<sequence>MLSMAKDCEVEVSSEDEGFKGAWYRAILQENPTKSGRKKLQICYMTLVDEDGSSLLTELVEQRLIRPVPPEDPNPNNGVDFEEGSVVDADLKDGWWTGVVVKKMADDDKFLVYFDHPPDLMQFQRKQLRTHLDLIGSEWVRPENKELSKSLSRSGTMVEVSCKIDKLEDVWVPALIVKEDNDDDEQKRFIVKCCDDKSFTFDGDDDAKPNILAVDLCNVRPKPPPCFVEKYDLLDRVDAFRGGLGWRQGLVRRILSEERYIVSFVATKEESVFKHSNLRLSQDWEDGVWLQQPKSLTKPGNKTPSQGKRKMSMETTLTCRPKMYSTAAKPITYKRTRKRSKTSSENVETIGNERESVAAIELSLARVSLNQKADDARNGDDTPVIMIPTAKESAPPASAVIFATTVKETELETQGETSPLRNQNVLGVDSNGEKNSEEHYSNDNTHRLIETGGEACNGSKALITDYICDDDDNDDQPLSSWILGEKSSTSCHKSKLSHDTATVLPFVKHSPVWQVFESMEVFRSVKQRPHFSPLLESREEFREGLAAGEMVKYFGLLERVENLQLHTPKSTLERLRECFFELDKYGFDVVTPISRIEMLLSLKDTQVKRLDELNDKEKKVAEEVVKKEKVEEDLREVERKILELRSQETELKDKKVALEKEIGEMQLFASTLDKKIQDVEVEFQMIVSSPW</sequence>
<dbReference type="CDD" id="cd20406">
    <property type="entry name" value="Tudor_Agenet_AtDUF_rpt2_4"/>
    <property type="match status" value="2"/>
</dbReference>
<dbReference type="AlphaFoldDB" id="A0A6D2K7M8"/>
<keyword evidence="3" id="KW-0175">Coiled coil</keyword>
<feature type="domain" description="Agenet" evidence="5">
    <location>
        <begin position="150"/>
        <end position="227"/>
    </location>
</feature>
<protein>
    <recommendedName>
        <fullName evidence="5">Agenet domain-containing protein</fullName>
    </recommendedName>
</protein>
<comment type="caution">
    <text evidence="6">The sequence shown here is derived from an EMBL/GenBank/DDBJ whole genome shotgun (WGS) entry which is preliminary data.</text>
</comment>
<dbReference type="Pfam" id="PF05641">
    <property type="entry name" value="Agenet"/>
    <property type="match status" value="2"/>
</dbReference>
<dbReference type="InterPro" id="IPR008395">
    <property type="entry name" value="Agenet-like_dom"/>
</dbReference>
<feature type="domain" description="Agenet" evidence="5">
    <location>
        <begin position="79"/>
        <end position="136"/>
    </location>
</feature>
<feature type="domain" description="Agenet" evidence="5">
    <location>
        <begin position="2"/>
        <end position="73"/>
    </location>
</feature>
<name>A0A6D2K7M8_9BRAS</name>
<keyword evidence="7" id="KW-1185">Reference proteome</keyword>
<dbReference type="OrthoDB" id="2020707at2759"/>
<dbReference type="InterPro" id="IPR007930">
    <property type="entry name" value="DUF724"/>
</dbReference>
<evidence type="ECO:0000256" key="4">
    <source>
        <dbReference type="SAM" id="MobiDB-lite"/>
    </source>
</evidence>
<feature type="compositionally biased region" description="Polar residues" evidence="4">
    <location>
        <begin position="293"/>
        <end position="306"/>
    </location>
</feature>
<evidence type="ECO:0000259" key="5">
    <source>
        <dbReference type="SMART" id="SM00743"/>
    </source>
</evidence>
<organism evidence="6 7">
    <name type="scientific">Microthlaspi erraticum</name>
    <dbReference type="NCBI Taxonomy" id="1685480"/>
    <lineage>
        <taxon>Eukaryota</taxon>
        <taxon>Viridiplantae</taxon>
        <taxon>Streptophyta</taxon>
        <taxon>Embryophyta</taxon>
        <taxon>Tracheophyta</taxon>
        <taxon>Spermatophyta</taxon>
        <taxon>Magnoliopsida</taxon>
        <taxon>eudicotyledons</taxon>
        <taxon>Gunneridae</taxon>
        <taxon>Pentapetalae</taxon>
        <taxon>rosids</taxon>
        <taxon>malvids</taxon>
        <taxon>Brassicales</taxon>
        <taxon>Brassicaceae</taxon>
        <taxon>Coluteocarpeae</taxon>
        <taxon>Microthlaspi</taxon>
    </lineage>
</organism>
<evidence type="ECO:0000313" key="7">
    <source>
        <dbReference type="Proteomes" id="UP000467841"/>
    </source>
</evidence>
<dbReference type="Proteomes" id="UP000467841">
    <property type="component" value="Unassembled WGS sequence"/>
</dbReference>
<feature type="compositionally biased region" description="Basic and acidic residues" evidence="4">
    <location>
        <begin position="431"/>
        <end position="441"/>
    </location>
</feature>
<reference evidence="6" key="1">
    <citation type="submission" date="2020-01" db="EMBL/GenBank/DDBJ databases">
        <authorList>
            <person name="Mishra B."/>
        </authorList>
    </citation>
    <scope>NUCLEOTIDE SEQUENCE [LARGE SCALE GENOMIC DNA]</scope>
</reference>
<evidence type="ECO:0000256" key="3">
    <source>
        <dbReference type="SAM" id="Coils"/>
    </source>
</evidence>
<feature type="domain" description="Agenet" evidence="5">
    <location>
        <begin position="229"/>
        <end position="286"/>
    </location>
</feature>
<dbReference type="PANTHER" id="PTHR31917">
    <property type="entry name" value="AGENET DOMAIN-CONTAINING PROTEIN-RELATED"/>
    <property type="match status" value="1"/>
</dbReference>
<feature type="coiled-coil region" evidence="3">
    <location>
        <begin position="610"/>
        <end position="661"/>
    </location>
</feature>
<keyword evidence="2" id="KW-0341">Growth regulation</keyword>
<feature type="region of interest" description="Disordered" evidence="4">
    <location>
        <begin position="410"/>
        <end position="441"/>
    </location>
</feature>
<dbReference type="InterPro" id="IPR014002">
    <property type="entry name" value="Agenet_dom_plant"/>
</dbReference>
<evidence type="ECO:0000256" key="1">
    <source>
        <dbReference type="ARBA" id="ARBA00022448"/>
    </source>
</evidence>
<dbReference type="EMBL" id="CACVBM020001296">
    <property type="protein sequence ID" value="CAA7044286.1"/>
    <property type="molecule type" value="Genomic_DNA"/>
</dbReference>